<dbReference type="InterPro" id="IPR039425">
    <property type="entry name" value="RNA_pol_sigma-70-like"/>
</dbReference>
<dbReference type="PANTHER" id="PTHR43133:SF57">
    <property type="entry name" value="RNA POLYMERASE SIGMA-70 FACTOR"/>
    <property type="match status" value="1"/>
</dbReference>
<evidence type="ECO:0000256" key="4">
    <source>
        <dbReference type="ARBA" id="ARBA00023163"/>
    </source>
</evidence>
<dbReference type="GO" id="GO:0016987">
    <property type="term" value="F:sigma factor activity"/>
    <property type="evidence" value="ECO:0007669"/>
    <property type="project" value="UniProtKB-KW"/>
</dbReference>
<keyword evidence="4" id="KW-0804">Transcription</keyword>
<dbReference type="InterPro" id="IPR013249">
    <property type="entry name" value="RNA_pol_sigma70_r4_t2"/>
</dbReference>
<evidence type="ECO:0000256" key="2">
    <source>
        <dbReference type="ARBA" id="ARBA00023015"/>
    </source>
</evidence>
<comment type="caution">
    <text evidence="7">The sequence shown here is derived from an EMBL/GenBank/DDBJ whole genome shotgun (WGS) entry which is preliminary data.</text>
</comment>
<feature type="domain" description="RNA polymerase sigma factor 70 region 4 type 2" evidence="6">
    <location>
        <begin position="119"/>
        <end position="170"/>
    </location>
</feature>
<dbReference type="InterPro" id="IPR036388">
    <property type="entry name" value="WH-like_DNA-bd_sf"/>
</dbReference>
<name>A0A9W6NR04_9ACTN</name>
<dbReference type="AlphaFoldDB" id="A0A9W6NR04"/>
<dbReference type="EMBL" id="BSFP01000077">
    <property type="protein sequence ID" value="GLL06745.1"/>
    <property type="molecule type" value="Genomic_DNA"/>
</dbReference>
<dbReference type="InterPro" id="IPR013324">
    <property type="entry name" value="RNA_pol_sigma_r3/r4-like"/>
</dbReference>
<dbReference type="SUPFAM" id="SSF88946">
    <property type="entry name" value="Sigma2 domain of RNA polymerase sigma factors"/>
    <property type="match status" value="1"/>
</dbReference>
<dbReference type="PANTHER" id="PTHR43133">
    <property type="entry name" value="RNA POLYMERASE ECF-TYPE SIGMA FACTO"/>
    <property type="match status" value="1"/>
</dbReference>
<reference evidence="7" key="1">
    <citation type="journal article" date="2014" name="Int. J. Syst. Evol. Microbiol.">
        <title>Complete genome sequence of Corynebacterium casei LMG S-19264T (=DSM 44701T), isolated from a smear-ripened cheese.</title>
        <authorList>
            <consortium name="US DOE Joint Genome Institute (JGI-PGF)"/>
            <person name="Walter F."/>
            <person name="Albersmeier A."/>
            <person name="Kalinowski J."/>
            <person name="Ruckert C."/>
        </authorList>
    </citation>
    <scope>NUCLEOTIDE SEQUENCE</scope>
    <source>
        <strain evidence="7">VKM Ac-1321</strain>
    </source>
</reference>
<dbReference type="Pfam" id="PF04542">
    <property type="entry name" value="Sigma70_r2"/>
    <property type="match status" value="1"/>
</dbReference>
<proteinExistence type="inferred from homology"/>
<dbReference type="InterPro" id="IPR013325">
    <property type="entry name" value="RNA_pol_sigma_r2"/>
</dbReference>
<reference evidence="7" key="2">
    <citation type="submission" date="2023-01" db="EMBL/GenBank/DDBJ databases">
        <authorList>
            <person name="Sun Q."/>
            <person name="Evtushenko L."/>
        </authorList>
    </citation>
    <scope>NUCLEOTIDE SEQUENCE</scope>
    <source>
        <strain evidence="7">VKM Ac-1321</strain>
    </source>
</reference>
<dbReference type="GO" id="GO:0006352">
    <property type="term" value="P:DNA-templated transcription initiation"/>
    <property type="evidence" value="ECO:0007669"/>
    <property type="project" value="InterPro"/>
</dbReference>
<protein>
    <submittedName>
        <fullName evidence="7">RNA polymerase sigma24 factor</fullName>
    </submittedName>
</protein>
<dbReference type="Gene3D" id="1.10.10.10">
    <property type="entry name" value="Winged helix-like DNA-binding domain superfamily/Winged helix DNA-binding domain"/>
    <property type="match status" value="1"/>
</dbReference>
<feature type="domain" description="RNA polymerase sigma-70 region 2" evidence="5">
    <location>
        <begin position="27"/>
        <end position="90"/>
    </location>
</feature>
<keyword evidence="3" id="KW-0731">Sigma factor</keyword>
<keyword evidence="8" id="KW-1185">Reference proteome</keyword>
<evidence type="ECO:0000256" key="1">
    <source>
        <dbReference type="ARBA" id="ARBA00010641"/>
    </source>
</evidence>
<sequence length="180" mass="20297">MPVTAPKPVRLLKLVSPASYGSWEDAYSDNVERLYRLMFARTGSRQDAEDLTAEVFLAAVPRVRLDVSIGEVRAYLLSVARTVLAEHWRRTLGRQVTEIDLETVADEYAAPDPRPDKAEQVRRVLDALPERYRTILRLRFLESATIREAARQMGVSIANAKVLQYRALRHAAGLFDSDGS</sequence>
<accession>A0A9W6NR04</accession>
<dbReference type="GO" id="GO:0003677">
    <property type="term" value="F:DNA binding"/>
    <property type="evidence" value="ECO:0007669"/>
    <property type="project" value="InterPro"/>
</dbReference>
<comment type="similarity">
    <text evidence="1">Belongs to the sigma-70 factor family. ECF subfamily.</text>
</comment>
<dbReference type="NCBIfam" id="TIGR02937">
    <property type="entry name" value="sigma70-ECF"/>
    <property type="match status" value="1"/>
</dbReference>
<keyword evidence="2" id="KW-0805">Transcription regulation</keyword>
<evidence type="ECO:0000313" key="7">
    <source>
        <dbReference type="EMBL" id="GLL06745.1"/>
    </source>
</evidence>
<evidence type="ECO:0000259" key="6">
    <source>
        <dbReference type="Pfam" id="PF08281"/>
    </source>
</evidence>
<evidence type="ECO:0000259" key="5">
    <source>
        <dbReference type="Pfam" id="PF04542"/>
    </source>
</evidence>
<dbReference type="SUPFAM" id="SSF88659">
    <property type="entry name" value="Sigma3 and sigma4 domains of RNA polymerase sigma factors"/>
    <property type="match status" value="1"/>
</dbReference>
<evidence type="ECO:0000256" key="3">
    <source>
        <dbReference type="ARBA" id="ARBA00023082"/>
    </source>
</evidence>
<organism evidence="7 8">
    <name type="scientific">Dactylosporangium matsuzakiense</name>
    <dbReference type="NCBI Taxonomy" id="53360"/>
    <lineage>
        <taxon>Bacteria</taxon>
        <taxon>Bacillati</taxon>
        <taxon>Actinomycetota</taxon>
        <taxon>Actinomycetes</taxon>
        <taxon>Micromonosporales</taxon>
        <taxon>Micromonosporaceae</taxon>
        <taxon>Dactylosporangium</taxon>
    </lineage>
</organism>
<dbReference type="InterPro" id="IPR014284">
    <property type="entry name" value="RNA_pol_sigma-70_dom"/>
</dbReference>
<dbReference type="Proteomes" id="UP001143480">
    <property type="component" value="Unassembled WGS sequence"/>
</dbReference>
<gene>
    <name evidence="7" type="primary">rpoE_33</name>
    <name evidence="7" type="ORF">GCM10017581_084950</name>
</gene>
<dbReference type="CDD" id="cd06171">
    <property type="entry name" value="Sigma70_r4"/>
    <property type="match status" value="1"/>
</dbReference>
<dbReference type="InterPro" id="IPR007627">
    <property type="entry name" value="RNA_pol_sigma70_r2"/>
</dbReference>
<evidence type="ECO:0000313" key="8">
    <source>
        <dbReference type="Proteomes" id="UP001143480"/>
    </source>
</evidence>
<dbReference type="Pfam" id="PF08281">
    <property type="entry name" value="Sigma70_r4_2"/>
    <property type="match status" value="1"/>
</dbReference>
<dbReference type="Gene3D" id="1.10.1740.10">
    <property type="match status" value="1"/>
</dbReference>